<dbReference type="EMBL" id="DRTD01000603">
    <property type="protein sequence ID" value="HHE55744.1"/>
    <property type="molecule type" value="Genomic_DNA"/>
</dbReference>
<dbReference type="FunFam" id="3.40.50.620:FF:000053">
    <property type="entry name" value="Probable tRNA sulfurtransferase"/>
    <property type="match status" value="1"/>
</dbReference>
<dbReference type="SUPFAM" id="SSF52402">
    <property type="entry name" value="Adenine nucleotide alpha hydrolases-like"/>
    <property type="match status" value="1"/>
</dbReference>
<keyword evidence="4 18" id="KW-0808">Transferase</keyword>
<gene>
    <name evidence="18 20" type="primary">thiI</name>
    <name evidence="20" type="ORF">ENL21_08175</name>
</gene>
<evidence type="ECO:0000259" key="19">
    <source>
        <dbReference type="PROSITE" id="PS51165"/>
    </source>
</evidence>
<dbReference type="Proteomes" id="UP000886111">
    <property type="component" value="Unassembled WGS sequence"/>
</dbReference>
<proteinExistence type="inferred from homology"/>
<feature type="binding site" evidence="18">
    <location>
        <begin position="208"/>
        <end position="209"/>
    </location>
    <ligand>
        <name>ATP</name>
        <dbReference type="ChEBI" id="CHEBI:30616"/>
    </ligand>
</feature>
<evidence type="ECO:0000256" key="9">
    <source>
        <dbReference type="ARBA" id="ARBA00050570"/>
    </source>
</evidence>
<keyword evidence="6 18" id="KW-0067">ATP-binding</keyword>
<comment type="catalytic activity">
    <reaction evidence="9 18">
        <text>[ThiI sulfur-carrier protein]-S-sulfanyl-L-cysteine + a uridine in tRNA + 2 reduced [2Fe-2S]-[ferredoxin] + ATP + H(+) = [ThiI sulfur-carrier protein]-L-cysteine + a 4-thiouridine in tRNA + 2 oxidized [2Fe-2S]-[ferredoxin] + AMP + diphosphate</text>
        <dbReference type="Rhea" id="RHEA:24176"/>
        <dbReference type="Rhea" id="RHEA-COMP:10000"/>
        <dbReference type="Rhea" id="RHEA-COMP:10001"/>
        <dbReference type="Rhea" id="RHEA-COMP:13337"/>
        <dbReference type="Rhea" id="RHEA-COMP:13338"/>
        <dbReference type="Rhea" id="RHEA-COMP:13339"/>
        <dbReference type="Rhea" id="RHEA-COMP:13340"/>
        <dbReference type="ChEBI" id="CHEBI:15378"/>
        <dbReference type="ChEBI" id="CHEBI:29950"/>
        <dbReference type="ChEBI" id="CHEBI:30616"/>
        <dbReference type="ChEBI" id="CHEBI:33019"/>
        <dbReference type="ChEBI" id="CHEBI:33737"/>
        <dbReference type="ChEBI" id="CHEBI:33738"/>
        <dbReference type="ChEBI" id="CHEBI:61963"/>
        <dbReference type="ChEBI" id="CHEBI:65315"/>
        <dbReference type="ChEBI" id="CHEBI:136798"/>
        <dbReference type="ChEBI" id="CHEBI:456215"/>
        <dbReference type="EC" id="2.8.1.4"/>
    </reaction>
</comment>
<dbReference type="GO" id="GO:0140741">
    <property type="term" value="F:tRNA-uracil-4 sulfurtransferase activity"/>
    <property type="evidence" value="ECO:0007669"/>
    <property type="project" value="UniProtKB-EC"/>
</dbReference>
<evidence type="ECO:0000256" key="6">
    <source>
        <dbReference type="ARBA" id="ARBA00022840"/>
    </source>
</evidence>
<dbReference type="Pfam" id="PF02568">
    <property type="entry name" value="ThiI"/>
    <property type="match status" value="1"/>
</dbReference>
<comment type="caution">
    <text evidence="20">The sequence shown here is derived from an EMBL/GenBank/DDBJ whole genome shotgun (WGS) entry which is preliminary data.</text>
</comment>
<dbReference type="UniPathway" id="UPA00060"/>
<evidence type="ECO:0000256" key="14">
    <source>
        <dbReference type="ARBA" id="ARBA00071867"/>
    </source>
</evidence>
<evidence type="ECO:0000256" key="16">
    <source>
        <dbReference type="ARBA" id="ARBA00077849"/>
    </source>
</evidence>
<evidence type="ECO:0000256" key="8">
    <source>
        <dbReference type="ARBA" id="ARBA00022977"/>
    </source>
</evidence>
<dbReference type="CDD" id="cd01712">
    <property type="entry name" value="PPase_ThiI"/>
    <property type="match status" value="1"/>
</dbReference>
<keyword evidence="5 18" id="KW-0547">Nucleotide-binding</keyword>
<dbReference type="NCBIfam" id="TIGR00342">
    <property type="entry name" value="tRNA uracil 4-sulfurtransferase ThiI"/>
    <property type="match status" value="1"/>
</dbReference>
<dbReference type="SMART" id="SM00981">
    <property type="entry name" value="THUMP"/>
    <property type="match status" value="1"/>
</dbReference>
<dbReference type="PANTHER" id="PTHR43209">
    <property type="entry name" value="TRNA SULFURTRANSFERASE"/>
    <property type="match status" value="1"/>
</dbReference>
<dbReference type="GO" id="GO:0005829">
    <property type="term" value="C:cytosol"/>
    <property type="evidence" value="ECO:0007669"/>
    <property type="project" value="TreeGrafter"/>
</dbReference>
<dbReference type="InterPro" id="IPR003720">
    <property type="entry name" value="tRNA_STrfase"/>
</dbReference>
<comment type="subcellular location">
    <subcellularLocation>
        <location evidence="1 18">Cytoplasm</location>
    </subcellularLocation>
</comment>
<name>A0A7V5H4L0_CALAY</name>
<dbReference type="GO" id="GO:0000049">
    <property type="term" value="F:tRNA binding"/>
    <property type="evidence" value="ECO:0007669"/>
    <property type="project" value="UniProtKB-UniRule"/>
</dbReference>
<evidence type="ECO:0000313" key="20">
    <source>
        <dbReference type="EMBL" id="HHE55744.1"/>
    </source>
</evidence>
<dbReference type="InterPro" id="IPR020536">
    <property type="entry name" value="ThiI_AANH"/>
</dbReference>
<comment type="pathway">
    <text evidence="18">Cofactor biosynthesis; thiamine diphosphate biosynthesis.</text>
</comment>
<feature type="binding site" evidence="18">
    <location>
        <position position="296"/>
    </location>
    <ligand>
        <name>ATP</name>
        <dbReference type="ChEBI" id="CHEBI:30616"/>
    </ligand>
</feature>
<feature type="binding site" evidence="18">
    <location>
        <position position="265"/>
    </location>
    <ligand>
        <name>ATP</name>
        <dbReference type="ChEBI" id="CHEBI:30616"/>
    </ligand>
</feature>
<dbReference type="InterPro" id="IPR050102">
    <property type="entry name" value="tRNA_sulfurtransferase_ThiI"/>
</dbReference>
<dbReference type="InterPro" id="IPR049961">
    <property type="entry name" value="ThiI_N"/>
</dbReference>
<evidence type="ECO:0000256" key="17">
    <source>
        <dbReference type="ARBA" id="ARBA00080570"/>
    </source>
</evidence>
<organism evidence="20">
    <name type="scientific">Caldithrix abyssi</name>
    <dbReference type="NCBI Taxonomy" id="187145"/>
    <lineage>
        <taxon>Bacteria</taxon>
        <taxon>Pseudomonadati</taxon>
        <taxon>Calditrichota</taxon>
        <taxon>Calditrichia</taxon>
        <taxon>Calditrichales</taxon>
        <taxon>Calditrichaceae</taxon>
        <taxon>Caldithrix</taxon>
    </lineage>
</organism>
<sequence length="387" mass="43594">MSKLFLCHYSEIGLKKGNRNYFERVLETNMRKSLARELPGSKFSIRKEHKRFLIKYDETVPDERVKSALEKVFGLANFSPVSAVEADPEKIIQSALNLIKDKTFSTFAVRSKRADKSFPLTSQELNVEVGAKIVEALGKQVDLTRPELTCHIEVMPDQALIYVDRFKGAGGLPVSSSGKVLVLLSGGFDSPVASYLALKRGAKCSFIHFHSYPYTNKFSQEKVIELARVLNQFQFNAKLYMVPFAETQEEIVFNCPDKLRVILYRRFMMRIAERLAKKEGLKAVVTGEALGQVASQTLENLGAIEQAITLPVLRPLIGLDKEEIIAIARKIGTYEISSKPHDDACTRFMPRKPETRAKLHEVLEAEKALDVEGLVNKVMEKIEVLEI</sequence>
<evidence type="ECO:0000256" key="4">
    <source>
        <dbReference type="ARBA" id="ARBA00022679"/>
    </source>
</evidence>
<evidence type="ECO:0000256" key="18">
    <source>
        <dbReference type="HAMAP-Rule" id="MF_00021"/>
    </source>
</evidence>
<dbReference type="GO" id="GO:0009228">
    <property type="term" value="P:thiamine biosynthetic process"/>
    <property type="evidence" value="ECO:0007669"/>
    <property type="project" value="UniProtKB-KW"/>
</dbReference>
<dbReference type="Gene3D" id="3.30.2130.30">
    <property type="match status" value="1"/>
</dbReference>
<feature type="binding site" evidence="18">
    <location>
        <position position="287"/>
    </location>
    <ligand>
        <name>ATP</name>
        <dbReference type="ChEBI" id="CHEBI:30616"/>
    </ligand>
</feature>
<accession>A0A7V5H4L0</accession>
<evidence type="ECO:0000256" key="3">
    <source>
        <dbReference type="ARBA" id="ARBA00022555"/>
    </source>
</evidence>
<keyword evidence="8 18" id="KW-0784">Thiamine biosynthesis</keyword>
<evidence type="ECO:0000256" key="7">
    <source>
        <dbReference type="ARBA" id="ARBA00022884"/>
    </source>
</evidence>
<evidence type="ECO:0000256" key="5">
    <source>
        <dbReference type="ARBA" id="ARBA00022741"/>
    </source>
</evidence>
<dbReference type="InterPro" id="IPR054173">
    <property type="entry name" value="ThiI_fer"/>
</dbReference>
<evidence type="ECO:0000256" key="13">
    <source>
        <dbReference type="ARBA" id="ARBA00066827"/>
    </source>
</evidence>
<dbReference type="Pfam" id="PF22025">
    <property type="entry name" value="ThiI_fer"/>
    <property type="match status" value="1"/>
</dbReference>
<evidence type="ECO:0000256" key="12">
    <source>
        <dbReference type="ARBA" id="ARBA00061472"/>
    </source>
</evidence>
<dbReference type="InterPro" id="IPR014729">
    <property type="entry name" value="Rossmann-like_a/b/a_fold"/>
</dbReference>
<evidence type="ECO:0000256" key="11">
    <source>
        <dbReference type="ARBA" id="ARBA00058382"/>
    </source>
</evidence>
<evidence type="ECO:0000256" key="10">
    <source>
        <dbReference type="ARBA" id="ARBA00052330"/>
    </source>
</evidence>
<dbReference type="GO" id="GO:0002937">
    <property type="term" value="P:tRNA 4-thiouridine biosynthesis"/>
    <property type="evidence" value="ECO:0007669"/>
    <property type="project" value="TreeGrafter"/>
</dbReference>
<evidence type="ECO:0000256" key="2">
    <source>
        <dbReference type="ARBA" id="ARBA00022490"/>
    </source>
</evidence>
<dbReference type="InterPro" id="IPR004114">
    <property type="entry name" value="THUMP_dom"/>
</dbReference>
<keyword evidence="2 18" id="KW-0963">Cytoplasm</keyword>
<evidence type="ECO:0000256" key="1">
    <source>
        <dbReference type="ARBA" id="ARBA00004496"/>
    </source>
</evidence>
<dbReference type="GO" id="GO:0005524">
    <property type="term" value="F:ATP binding"/>
    <property type="evidence" value="ECO:0007669"/>
    <property type="project" value="UniProtKB-UniRule"/>
</dbReference>
<dbReference type="PANTHER" id="PTHR43209:SF1">
    <property type="entry name" value="TRNA SULFURTRANSFERASE"/>
    <property type="match status" value="1"/>
</dbReference>
<dbReference type="PROSITE" id="PS51165">
    <property type="entry name" value="THUMP"/>
    <property type="match status" value="1"/>
</dbReference>
<dbReference type="GO" id="GO:0009229">
    <property type="term" value="P:thiamine diphosphate biosynthetic process"/>
    <property type="evidence" value="ECO:0007669"/>
    <property type="project" value="UniProtKB-UniRule"/>
</dbReference>
<dbReference type="Pfam" id="PF02926">
    <property type="entry name" value="THUMP"/>
    <property type="match status" value="1"/>
</dbReference>
<dbReference type="GO" id="GO:0052837">
    <property type="term" value="P:thiazole biosynthetic process"/>
    <property type="evidence" value="ECO:0007669"/>
    <property type="project" value="TreeGrafter"/>
</dbReference>
<keyword evidence="3 18" id="KW-0820">tRNA-binding</keyword>
<comment type="function">
    <text evidence="11 18">Catalyzes the ATP-dependent transfer of a sulfur to tRNA to produce 4-thiouridine in position 8 of tRNAs, which functions as a near-UV photosensor. Also catalyzes the transfer of sulfur to the sulfur carrier protein ThiS, forming ThiS-thiocarboxylate. This is a step in the synthesis of thiazole, in the thiamine biosynthesis pathway. The sulfur is donated as persulfide by IscS.</text>
</comment>
<keyword evidence="7 18" id="KW-0694">RNA-binding</keyword>
<comment type="catalytic activity">
    <reaction evidence="10 18">
        <text>[ThiS sulfur-carrier protein]-C-terminal Gly-Gly-AMP + S-sulfanyl-L-cysteinyl-[cysteine desulfurase] + AH2 = [ThiS sulfur-carrier protein]-C-terminal-Gly-aminoethanethioate + L-cysteinyl-[cysteine desulfurase] + A + AMP + 2 H(+)</text>
        <dbReference type="Rhea" id="RHEA:43340"/>
        <dbReference type="Rhea" id="RHEA-COMP:12157"/>
        <dbReference type="Rhea" id="RHEA-COMP:12158"/>
        <dbReference type="Rhea" id="RHEA-COMP:12910"/>
        <dbReference type="Rhea" id="RHEA-COMP:19908"/>
        <dbReference type="ChEBI" id="CHEBI:13193"/>
        <dbReference type="ChEBI" id="CHEBI:15378"/>
        <dbReference type="ChEBI" id="CHEBI:17499"/>
        <dbReference type="ChEBI" id="CHEBI:29950"/>
        <dbReference type="ChEBI" id="CHEBI:61963"/>
        <dbReference type="ChEBI" id="CHEBI:90618"/>
        <dbReference type="ChEBI" id="CHEBI:232372"/>
        <dbReference type="ChEBI" id="CHEBI:456215"/>
    </reaction>
</comment>
<comment type="similarity">
    <text evidence="12 18">Belongs to the ThiI family.</text>
</comment>
<dbReference type="AlphaFoldDB" id="A0A7V5H4L0"/>
<dbReference type="EC" id="2.8.1.4" evidence="13 18"/>
<feature type="domain" description="THUMP" evidence="19">
    <location>
        <begin position="63"/>
        <end position="165"/>
    </location>
</feature>
<dbReference type="HAMAP" id="MF_00021">
    <property type="entry name" value="ThiI"/>
    <property type="match status" value="1"/>
</dbReference>
<reference evidence="20" key="1">
    <citation type="journal article" date="2020" name="mSystems">
        <title>Genome- and Community-Level Interaction Insights into Carbon Utilization and Element Cycling Functions of Hydrothermarchaeota in Hydrothermal Sediment.</title>
        <authorList>
            <person name="Zhou Z."/>
            <person name="Liu Y."/>
            <person name="Xu W."/>
            <person name="Pan J."/>
            <person name="Luo Z.H."/>
            <person name="Li M."/>
        </authorList>
    </citation>
    <scope>NUCLEOTIDE SEQUENCE [LARGE SCALE GENOMIC DNA]</scope>
    <source>
        <strain evidence="20">HyVt-76</strain>
    </source>
</reference>
<dbReference type="CDD" id="cd11716">
    <property type="entry name" value="THUMP_ThiI"/>
    <property type="match status" value="1"/>
</dbReference>
<evidence type="ECO:0000256" key="15">
    <source>
        <dbReference type="ARBA" id="ARBA00075337"/>
    </source>
</evidence>
<dbReference type="Gene3D" id="3.40.50.620">
    <property type="entry name" value="HUPs"/>
    <property type="match status" value="1"/>
</dbReference>
<dbReference type="InterPro" id="IPR049962">
    <property type="entry name" value="THUMP_ThiI"/>
</dbReference>
<dbReference type="GO" id="GO:0004810">
    <property type="term" value="F:CCA tRNA nucleotidyltransferase activity"/>
    <property type="evidence" value="ECO:0007669"/>
    <property type="project" value="InterPro"/>
</dbReference>
<dbReference type="SUPFAM" id="SSF143437">
    <property type="entry name" value="THUMP domain-like"/>
    <property type="match status" value="1"/>
</dbReference>
<protein>
    <recommendedName>
        <fullName evidence="14 18">Probable tRNA sulfurtransferase</fullName>
        <ecNumber evidence="13 18">2.8.1.4</ecNumber>
    </recommendedName>
    <alternativeName>
        <fullName evidence="15 18">Sulfur carrier protein ThiS sulfurtransferase</fullName>
    </alternativeName>
    <alternativeName>
        <fullName evidence="16 18">Thiamine biosynthesis protein ThiI</fullName>
    </alternativeName>
    <alternativeName>
        <fullName evidence="17 18">tRNA 4-thiouridine synthase</fullName>
    </alternativeName>
</protein>
<feature type="binding site" evidence="18">
    <location>
        <begin position="183"/>
        <end position="184"/>
    </location>
    <ligand>
        <name>ATP</name>
        <dbReference type="ChEBI" id="CHEBI:30616"/>
    </ligand>
</feature>